<feature type="active site" description="Proton donor" evidence="3">
    <location>
        <position position="316"/>
    </location>
</feature>
<dbReference type="Gene3D" id="3.30.379.10">
    <property type="entry name" value="Chitobiase/beta-hexosaminidase domain 2-like"/>
    <property type="match status" value="1"/>
</dbReference>
<keyword evidence="2 3" id="KW-0326">Glycosidase</keyword>
<reference evidence="7" key="1">
    <citation type="journal article" date="2014" name="Int. J. Syst. Evol. Microbiol.">
        <title>Complete genome sequence of Corynebacterium casei LMG S-19264T (=DSM 44701T), isolated from a smear-ripened cheese.</title>
        <authorList>
            <consortium name="US DOE Joint Genome Institute (JGI-PGF)"/>
            <person name="Walter F."/>
            <person name="Albersmeier A."/>
            <person name="Kalinowski J."/>
            <person name="Ruckert C."/>
        </authorList>
    </citation>
    <scope>NUCLEOTIDE SEQUENCE</scope>
    <source>
        <strain evidence="7">CGMCC 4.5737</strain>
    </source>
</reference>
<organism evidence="7 8">
    <name type="scientific">Longimycelium tulufanense</name>
    <dbReference type="NCBI Taxonomy" id="907463"/>
    <lineage>
        <taxon>Bacteria</taxon>
        <taxon>Bacillati</taxon>
        <taxon>Actinomycetota</taxon>
        <taxon>Actinomycetes</taxon>
        <taxon>Pseudonocardiales</taxon>
        <taxon>Pseudonocardiaceae</taxon>
        <taxon>Longimycelium</taxon>
    </lineage>
</organism>
<dbReference type="InterPro" id="IPR017853">
    <property type="entry name" value="GH"/>
</dbReference>
<dbReference type="SUPFAM" id="SSF140657">
    <property type="entry name" value="Hyaluronidase post-catalytic domain-like"/>
    <property type="match status" value="1"/>
</dbReference>
<dbReference type="Proteomes" id="UP000637578">
    <property type="component" value="Unassembled WGS sequence"/>
</dbReference>
<evidence type="ECO:0000259" key="6">
    <source>
        <dbReference type="PROSITE" id="PS52009"/>
    </source>
</evidence>
<accession>A0A8J3CB89</accession>
<evidence type="ECO:0000256" key="3">
    <source>
        <dbReference type="PROSITE-ProRule" id="PRU01353"/>
    </source>
</evidence>
<comment type="caution">
    <text evidence="7">The sequence shown here is derived from an EMBL/GenBank/DDBJ whole genome shotgun (WGS) entry which is preliminary data.</text>
</comment>
<dbReference type="Gene3D" id="1.20.58.460">
    <property type="entry name" value="Hyaluronidase post-catalytic domain-like"/>
    <property type="match status" value="1"/>
</dbReference>
<dbReference type="PANTHER" id="PTHR13170">
    <property type="entry name" value="O-GLCNACASE"/>
    <property type="match status" value="1"/>
</dbReference>
<dbReference type="PANTHER" id="PTHR13170:SF16">
    <property type="entry name" value="PROTEIN O-GLCNACASE"/>
    <property type="match status" value="1"/>
</dbReference>
<dbReference type="GO" id="GO:0015929">
    <property type="term" value="F:hexosaminidase activity"/>
    <property type="evidence" value="ECO:0007669"/>
    <property type="project" value="UniProtKB-ARBA"/>
</dbReference>
<feature type="domain" description="GH84" evidence="6">
    <location>
        <begin position="201"/>
        <end position="485"/>
    </location>
</feature>
<dbReference type="InterPro" id="IPR029018">
    <property type="entry name" value="Hex-like_dom2"/>
</dbReference>
<feature type="chain" id="PRO_5035160827" evidence="5">
    <location>
        <begin position="30"/>
        <end position="665"/>
    </location>
</feature>
<dbReference type="RefSeq" id="WP_189054951.1">
    <property type="nucleotide sequence ID" value="NZ_BMMK01000004.1"/>
</dbReference>
<dbReference type="InterPro" id="IPR015882">
    <property type="entry name" value="HEX_bac_N"/>
</dbReference>
<dbReference type="EMBL" id="BMMK01000004">
    <property type="protein sequence ID" value="GGM43530.1"/>
    <property type="molecule type" value="Genomic_DNA"/>
</dbReference>
<feature type="region of interest" description="Disordered" evidence="4">
    <location>
        <begin position="45"/>
        <end position="67"/>
    </location>
</feature>
<keyword evidence="5" id="KW-0732">Signal</keyword>
<dbReference type="PROSITE" id="PS51257">
    <property type="entry name" value="PROKAR_LIPOPROTEIN"/>
    <property type="match status" value="1"/>
</dbReference>
<evidence type="ECO:0000256" key="5">
    <source>
        <dbReference type="SAM" id="SignalP"/>
    </source>
</evidence>
<gene>
    <name evidence="7" type="ORF">GCM10012275_13120</name>
</gene>
<name>A0A8J3CB89_9PSEU</name>
<dbReference type="AlphaFoldDB" id="A0A8J3CB89"/>
<sequence>MRRTTRRTASGVLGTAALILVAGCGPNQAAGGFPPPPRPALVGAKTASEPEDLPAITPKPRQIRRTSPDIPIPERVQLRTGQGVDEATKELVRRTFESAGAQHVDSGEQGNDAGNTALTVIVGTTDDPMVTQSLKAADVTVTAPLPDEGYVLTVEQRDDGGLVVLAGNDSSGAYYAAQTLLQLAGGGKIPGVSIVDYPAAPLRGVVEGFYGRSWSFTERLDQLAFYGAMKMNTYLYAPKDDPYHRDRWREPYPPDEREKLRKLVEQARRNHVRFTFAISPGQSVCYSSTRDRDALRQKMRTVHDLGVRDFSIAFDDTYPLPTWGCSEDIARYGVLSEATAGMAQADLLNAIQRDFLDTLDGTRPVRMVPVQYSEVRESPYKQALREQLDPRIQVMWTGTDVLPAAISTEDARQARAVWGRKVLLWDNYPANDFDKTKGRLLLAPYDKRDSGTTDELAGFVLNPMNQASASKPALFTAADFTWNPEGYDPQRSLRNAAEFLAGGDEATAEALRVLFDVEHYAASWTGEIWQAPAPELKRRLDIFRTKWATSDRKEAIAELRSYAKRMTDAPATIRKGVVDSRFVSDIEPWLDALQIWGQALASACDALDARVGGNEREAQARFAEMRNLATQAEKIRTRPGTTREQGPIKIADGVLDAFLREAPGP</sequence>
<dbReference type="SUPFAM" id="SSF51445">
    <property type="entry name" value="(Trans)glycosidases"/>
    <property type="match status" value="1"/>
</dbReference>
<dbReference type="PROSITE" id="PS52009">
    <property type="entry name" value="GH84"/>
    <property type="match status" value="1"/>
</dbReference>
<dbReference type="InterPro" id="IPR051822">
    <property type="entry name" value="Glycosyl_Hydrolase_84"/>
</dbReference>
<evidence type="ECO:0000256" key="2">
    <source>
        <dbReference type="ARBA" id="ARBA00023295"/>
    </source>
</evidence>
<dbReference type="GO" id="GO:0005975">
    <property type="term" value="P:carbohydrate metabolic process"/>
    <property type="evidence" value="ECO:0007669"/>
    <property type="project" value="UniProtKB-ARBA"/>
</dbReference>
<evidence type="ECO:0000313" key="7">
    <source>
        <dbReference type="EMBL" id="GGM43530.1"/>
    </source>
</evidence>
<keyword evidence="8" id="KW-1185">Reference proteome</keyword>
<dbReference type="InterPro" id="IPR011496">
    <property type="entry name" value="O-GlcNAcase_cat"/>
</dbReference>
<dbReference type="Gene3D" id="3.20.20.80">
    <property type="entry name" value="Glycosidases"/>
    <property type="match status" value="1"/>
</dbReference>
<evidence type="ECO:0000256" key="4">
    <source>
        <dbReference type="SAM" id="MobiDB-lite"/>
    </source>
</evidence>
<proteinExistence type="inferred from homology"/>
<dbReference type="InterPro" id="IPR049019">
    <property type="entry name" value="NagJ-like_helical"/>
</dbReference>
<dbReference type="GO" id="GO:1901135">
    <property type="term" value="P:carbohydrate derivative metabolic process"/>
    <property type="evidence" value="ECO:0007669"/>
    <property type="project" value="UniProtKB-ARBA"/>
</dbReference>
<comment type="similarity">
    <text evidence="3">Belongs to the glycosyl hydrolase 84 family.</text>
</comment>
<dbReference type="Pfam" id="PF02838">
    <property type="entry name" value="Glyco_hydro_20b"/>
    <property type="match status" value="1"/>
</dbReference>
<dbReference type="Pfam" id="PF21774">
    <property type="entry name" value="NagJ_C"/>
    <property type="match status" value="1"/>
</dbReference>
<protein>
    <submittedName>
        <fullName evidence="7">Beta-N-acetylglucosaminidase</fullName>
    </submittedName>
</protein>
<keyword evidence="1 3" id="KW-0378">Hydrolase</keyword>
<dbReference type="SUPFAM" id="SSF55545">
    <property type="entry name" value="beta-N-acetylhexosaminidase-like domain"/>
    <property type="match status" value="1"/>
</dbReference>
<feature type="signal peptide" evidence="5">
    <location>
        <begin position="1"/>
        <end position="29"/>
    </location>
</feature>
<reference evidence="7" key="2">
    <citation type="submission" date="2020-09" db="EMBL/GenBank/DDBJ databases">
        <authorList>
            <person name="Sun Q."/>
            <person name="Zhou Y."/>
        </authorList>
    </citation>
    <scope>NUCLEOTIDE SEQUENCE</scope>
    <source>
        <strain evidence="7">CGMCC 4.5737</strain>
    </source>
</reference>
<evidence type="ECO:0000313" key="8">
    <source>
        <dbReference type="Proteomes" id="UP000637578"/>
    </source>
</evidence>
<dbReference type="Pfam" id="PF07555">
    <property type="entry name" value="NAGidase"/>
    <property type="match status" value="1"/>
</dbReference>
<evidence type="ECO:0000256" key="1">
    <source>
        <dbReference type="ARBA" id="ARBA00022801"/>
    </source>
</evidence>